<name>A0A6A6NXX7_9PEZI</name>
<accession>A0A6A6NXX7</accession>
<sequence>MLAETCMSRVGRFLPARLFVLRSSVLFFFFLPSLAPFLAQVPCYEVMLCTCYSKATRSTLLLGMKPDSFSLRLGPKRVHDKCRGPPCHGGLL</sequence>
<evidence type="ECO:0000313" key="2">
    <source>
        <dbReference type="Proteomes" id="UP000799766"/>
    </source>
</evidence>
<proteinExistence type="predicted"/>
<organism evidence="1 2">
    <name type="scientific">Lineolata rhizophorae</name>
    <dbReference type="NCBI Taxonomy" id="578093"/>
    <lineage>
        <taxon>Eukaryota</taxon>
        <taxon>Fungi</taxon>
        <taxon>Dikarya</taxon>
        <taxon>Ascomycota</taxon>
        <taxon>Pezizomycotina</taxon>
        <taxon>Dothideomycetes</taxon>
        <taxon>Dothideomycetes incertae sedis</taxon>
        <taxon>Lineolatales</taxon>
        <taxon>Lineolataceae</taxon>
        <taxon>Lineolata</taxon>
    </lineage>
</organism>
<keyword evidence="2" id="KW-1185">Reference proteome</keyword>
<gene>
    <name evidence="1" type="ORF">BDY21DRAFT_347936</name>
</gene>
<dbReference type="Proteomes" id="UP000799766">
    <property type="component" value="Unassembled WGS sequence"/>
</dbReference>
<evidence type="ECO:0000313" key="1">
    <source>
        <dbReference type="EMBL" id="KAF2456113.1"/>
    </source>
</evidence>
<dbReference type="AlphaFoldDB" id="A0A6A6NXX7"/>
<reference evidence="1" key="1">
    <citation type="journal article" date="2020" name="Stud. Mycol.">
        <title>101 Dothideomycetes genomes: a test case for predicting lifestyles and emergence of pathogens.</title>
        <authorList>
            <person name="Haridas S."/>
            <person name="Albert R."/>
            <person name="Binder M."/>
            <person name="Bloem J."/>
            <person name="Labutti K."/>
            <person name="Salamov A."/>
            <person name="Andreopoulos B."/>
            <person name="Baker S."/>
            <person name="Barry K."/>
            <person name="Bills G."/>
            <person name="Bluhm B."/>
            <person name="Cannon C."/>
            <person name="Castanera R."/>
            <person name="Culley D."/>
            <person name="Daum C."/>
            <person name="Ezra D."/>
            <person name="Gonzalez J."/>
            <person name="Henrissat B."/>
            <person name="Kuo A."/>
            <person name="Liang C."/>
            <person name="Lipzen A."/>
            <person name="Lutzoni F."/>
            <person name="Magnuson J."/>
            <person name="Mondo S."/>
            <person name="Nolan M."/>
            <person name="Ohm R."/>
            <person name="Pangilinan J."/>
            <person name="Park H.-J."/>
            <person name="Ramirez L."/>
            <person name="Alfaro M."/>
            <person name="Sun H."/>
            <person name="Tritt A."/>
            <person name="Yoshinaga Y."/>
            <person name="Zwiers L.-H."/>
            <person name="Turgeon B."/>
            <person name="Goodwin S."/>
            <person name="Spatafora J."/>
            <person name="Crous P."/>
            <person name="Grigoriev I."/>
        </authorList>
    </citation>
    <scope>NUCLEOTIDE SEQUENCE</scope>
    <source>
        <strain evidence="1">ATCC 16933</strain>
    </source>
</reference>
<dbReference type="EMBL" id="MU001684">
    <property type="protein sequence ID" value="KAF2456113.1"/>
    <property type="molecule type" value="Genomic_DNA"/>
</dbReference>
<protein>
    <submittedName>
        <fullName evidence="1">Uncharacterized protein</fullName>
    </submittedName>
</protein>